<dbReference type="AlphaFoldDB" id="A0A161U9Q3"/>
<feature type="region of interest" description="Disordered" evidence="1">
    <location>
        <begin position="19"/>
        <end position="40"/>
    </location>
</feature>
<feature type="domain" description="Peptidase S8/S53" evidence="2">
    <location>
        <begin position="274"/>
        <end position="603"/>
    </location>
</feature>
<dbReference type="Proteomes" id="UP000076630">
    <property type="component" value="Unassembled WGS sequence"/>
</dbReference>
<dbReference type="RefSeq" id="WP_038987243.1">
    <property type="nucleotide sequence ID" value="NZ_JWJO01000043.1"/>
</dbReference>
<protein>
    <recommendedName>
        <fullName evidence="2">Peptidase S8/S53 domain-containing protein</fullName>
    </recommendedName>
</protein>
<name>A0A161U9Q3_9FLAO</name>
<evidence type="ECO:0000259" key="2">
    <source>
        <dbReference type="Pfam" id="PF00082"/>
    </source>
</evidence>
<evidence type="ECO:0000313" key="4">
    <source>
        <dbReference type="Proteomes" id="UP000076630"/>
    </source>
</evidence>
<accession>A0A161U9Q3</accession>
<gene>
    <name evidence="3" type="ORF">AV926_06415</name>
</gene>
<dbReference type="GO" id="GO:0004252">
    <property type="term" value="F:serine-type endopeptidase activity"/>
    <property type="evidence" value="ECO:0007669"/>
    <property type="project" value="InterPro"/>
</dbReference>
<keyword evidence="4" id="KW-1185">Reference proteome</keyword>
<dbReference type="GO" id="GO:0006508">
    <property type="term" value="P:proteolysis"/>
    <property type="evidence" value="ECO:0007669"/>
    <property type="project" value="InterPro"/>
</dbReference>
<reference evidence="3 4" key="1">
    <citation type="submission" date="2016-01" db="EMBL/GenBank/DDBJ databases">
        <title>Whole genome sequencing of Myroides marinus L41.</title>
        <authorList>
            <person name="Hong K.W."/>
        </authorList>
    </citation>
    <scope>NUCLEOTIDE SEQUENCE [LARGE SCALE GENOMIC DNA]</scope>
    <source>
        <strain evidence="3 4">L41</strain>
    </source>
</reference>
<dbReference type="EMBL" id="LQNU01000043">
    <property type="protein sequence ID" value="KZE82736.1"/>
    <property type="molecule type" value="Genomic_DNA"/>
</dbReference>
<dbReference type="CDD" id="cd04847">
    <property type="entry name" value="Peptidases_S8_Subtilisin_like_2"/>
    <property type="match status" value="1"/>
</dbReference>
<dbReference type="InterPro" id="IPR034074">
    <property type="entry name" value="Y4bN_pept_dom"/>
</dbReference>
<comment type="caution">
    <text evidence="3">The sequence shown here is derived from an EMBL/GenBank/DDBJ whole genome shotgun (WGS) entry which is preliminary data.</text>
</comment>
<sequence length="821" mass="93410">MSENIKQHLFVKNVVDRQSYTRPKSGGGSSNLPSRDRQQHGSNLLKELQRIWQSFDTQKSNVTNNQLIRQGEYIAFKGAEGQSLDVSSLSSNGGMFLALKEVDNVEKALVYIPSNKRDRLLRKVNQYLTEDTKSGKPKFQSLVDKVDSLRVASIEDIWNSKIDLLPKEEAVWCELWLVLDEESFTDDKFREIKELCRYYNINCSDVRQVFPERTIVSIKANNIQLNSFFQSCDNIAEIRRAEELNEFWTRELITVDREDYSNDLRDRIDYTESNNVVTILDSGVNNSHILMCDYLHDNDRLTVDDNWGIADAGRNGHGTAMAGLVLYPNLKTVLESRDQVSLNHSIESVKILPPTGQNAENQWHYVTMNAVNIATINQPDYSRTYCMAITGENQNDFGRPSTWSATVDSIISGVDDGESKLFVISAGNVREEKDWLNYPESNLDLSVESPAQAWNALTVGAYTEKVLVNQATLANEYELSPFSRTSSSWDSKWPVKPEIVFEGGNAIRRENGVDLDDELGLLTISHMDRANRFMTFNATSAATALASNFLARLKTQYPEAWNETLRGLIVHAADWKEEMMNQFNINTRSATSKQELLRIVGYGIPDFTKAVSCKNSYLTMISENTIQPYKLEDNRVKTNEIHYYELPWPKDILENLADTKVKLKVTLSYFIEPNPGDKGYSTPYAYQSAAFEFKMINPTETFDDFKMRINEEERNEDVNVSSYSDSRWFYGSIFKGSVHSNFIVGNAVDIAQCNKLAVYPKASGWWKNLKKKGRYSDSIRYSLIVSIETPEIGVDIYTPIALKVENMNIIDNIGGSVEVLR</sequence>
<evidence type="ECO:0000313" key="3">
    <source>
        <dbReference type="EMBL" id="KZE82736.1"/>
    </source>
</evidence>
<evidence type="ECO:0000256" key="1">
    <source>
        <dbReference type="SAM" id="MobiDB-lite"/>
    </source>
</evidence>
<dbReference type="Pfam" id="PF00082">
    <property type="entry name" value="Peptidase_S8"/>
    <property type="match status" value="1"/>
</dbReference>
<dbReference type="SUPFAM" id="SSF52743">
    <property type="entry name" value="Subtilisin-like"/>
    <property type="match status" value="1"/>
</dbReference>
<dbReference type="OrthoDB" id="1100338at2"/>
<organism evidence="3 4">
    <name type="scientific">Myroides marinus</name>
    <dbReference type="NCBI Taxonomy" id="703342"/>
    <lineage>
        <taxon>Bacteria</taxon>
        <taxon>Pseudomonadati</taxon>
        <taxon>Bacteroidota</taxon>
        <taxon>Flavobacteriia</taxon>
        <taxon>Flavobacteriales</taxon>
        <taxon>Flavobacteriaceae</taxon>
        <taxon>Myroides</taxon>
    </lineage>
</organism>
<dbReference type="InterPro" id="IPR000209">
    <property type="entry name" value="Peptidase_S8/S53_dom"/>
</dbReference>
<dbReference type="InterPro" id="IPR036852">
    <property type="entry name" value="Peptidase_S8/S53_dom_sf"/>
</dbReference>
<dbReference type="Gene3D" id="3.40.50.200">
    <property type="entry name" value="Peptidase S8/S53 domain"/>
    <property type="match status" value="1"/>
</dbReference>
<proteinExistence type="predicted"/>